<feature type="region of interest" description="Disordered" evidence="1">
    <location>
        <begin position="40"/>
        <end position="62"/>
    </location>
</feature>
<accession>A0A9D4CNY9</accession>
<keyword evidence="3" id="KW-1185">Reference proteome</keyword>
<gene>
    <name evidence="2" type="ORF">DPMN_053612</name>
</gene>
<sequence length="62" mass="7418">MEPRVVFNKHHIQTHFNIMTDDRTFDLCLEIPSMEAIEKREDDDEEVLKKLHGQNNQKNMAH</sequence>
<name>A0A9D4CNY9_DREPO</name>
<organism evidence="2 3">
    <name type="scientific">Dreissena polymorpha</name>
    <name type="common">Zebra mussel</name>
    <name type="synonym">Mytilus polymorpha</name>
    <dbReference type="NCBI Taxonomy" id="45954"/>
    <lineage>
        <taxon>Eukaryota</taxon>
        <taxon>Metazoa</taxon>
        <taxon>Spiralia</taxon>
        <taxon>Lophotrochozoa</taxon>
        <taxon>Mollusca</taxon>
        <taxon>Bivalvia</taxon>
        <taxon>Autobranchia</taxon>
        <taxon>Heteroconchia</taxon>
        <taxon>Euheterodonta</taxon>
        <taxon>Imparidentia</taxon>
        <taxon>Neoheterodontei</taxon>
        <taxon>Myida</taxon>
        <taxon>Dreissenoidea</taxon>
        <taxon>Dreissenidae</taxon>
        <taxon>Dreissena</taxon>
    </lineage>
</organism>
<feature type="compositionally biased region" description="Polar residues" evidence="1">
    <location>
        <begin position="53"/>
        <end position="62"/>
    </location>
</feature>
<evidence type="ECO:0000313" key="2">
    <source>
        <dbReference type="EMBL" id="KAH3727670.1"/>
    </source>
</evidence>
<dbReference type="Proteomes" id="UP000828390">
    <property type="component" value="Unassembled WGS sequence"/>
</dbReference>
<comment type="caution">
    <text evidence="2">The sequence shown here is derived from an EMBL/GenBank/DDBJ whole genome shotgun (WGS) entry which is preliminary data.</text>
</comment>
<evidence type="ECO:0000256" key="1">
    <source>
        <dbReference type="SAM" id="MobiDB-lite"/>
    </source>
</evidence>
<reference evidence="2" key="1">
    <citation type="journal article" date="2019" name="bioRxiv">
        <title>The Genome of the Zebra Mussel, Dreissena polymorpha: A Resource for Invasive Species Research.</title>
        <authorList>
            <person name="McCartney M.A."/>
            <person name="Auch B."/>
            <person name="Kono T."/>
            <person name="Mallez S."/>
            <person name="Zhang Y."/>
            <person name="Obille A."/>
            <person name="Becker A."/>
            <person name="Abrahante J.E."/>
            <person name="Garbe J."/>
            <person name="Badalamenti J.P."/>
            <person name="Herman A."/>
            <person name="Mangelson H."/>
            <person name="Liachko I."/>
            <person name="Sullivan S."/>
            <person name="Sone E.D."/>
            <person name="Koren S."/>
            <person name="Silverstein K.A.T."/>
            <person name="Beckman K.B."/>
            <person name="Gohl D.M."/>
        </authorList>
    </citation>
    <scope>NUCLEOTIDE SEQUENCE</scope>
    <source>
        <strain evidence="2">Duluth1</strain>
        <tissue evidence="2">Whole animal</tissue>
    </source>
</reference>
<reference evidence="2" key="2">
    <citation type="submission" date="2020-11" db="EMBL/GenBank/DDBJ databases">
        <authorList>
            <person name="McCartney M.A."/>
            <person name="Auch B."/>
            <person name="Kono T."/>
            <person name="Mallez S."/>
            <person name="Becker A."/>
            <person name="Gohl D.M."/>
            <person name="Silverstein K.A.T."/>
            <person name="Koren S."/>
            <person name="Bechman K.B."/>
            <person name="Herman A."/>
            <person name="Abrahante J.E."/>
            <person name="Garbe J."/>
        </authorList>
    </citation>
    <scope>NUCLEOTIDE SEQUENCE</scope>
    <source>
        <strain evidence="2">Duluth1</strain>
        <tissue evidence="2">Whole animal</tissue>
    </source>
</reference>
<dbReference type="AlphaFoldDB" id="A0A9D4CNY9"/>
<dbReference type="EMBL" id="JAIWYP010000012">
    <property type="protein sequence ID" value="KAH3727670.1"/>
    <property type="molecule type" value="Genomic_DNA"/>
</dbReference>
<protein>
    <submittedName>
        <fullName evidence="2">Uncharacterized protein</fullName>
    </submittedName>
</protein>
<evidence type="ECO:0000313" key="3">
    <source>
        <dbReference type="Proteomes" id="UP000828390"/>
    </source>
</evidence>
<proteinExistence type="predicted"/>